<dbReference type="InterPro" id="IPR013785">
    <property type="entry name" value="Aldolase_TIM"/>
</dbReference>
<gene>
    <name evidence="1" type="ORF">EBB54_26245</name>
</gene>
<dbReference type="AlphaFoldDB" id="A0A3R8LJ49"/>
<dbReference type="SUPFAM" id="SSF102114">
    <property type="entry name" value="Radical SAM enzymes"/>
    <property type="match status" value="1"/>
</dbReference>
<evidence type="ECO:0000313" key="2">
    <source>
        <dbReference type="Proteomes" id="UP000274920"/>
    </source>
</evidence>
<keyword evidence="2" id="KW-1185">Reference proteome</keyword>
<dbReference type="CDD" id="cd01335">
    <property type="entry name" value="Radical_SAM"/>
    <property type="match status" value="1"/>
</dbReference>
<comment type="caution">
    <text evidence="1">The sequence shown here is derived from an EMBL/GenBank/DDBJ whole genome shotgun (WGS) entry which is preliminary data.</text>
</comment>
<dbReference type="Gene3D" id="3.20.20.70">
    <property type="entry name" value="Aldolase class I"/>
    <property type="match status" value="1"/>
</dbReference>
<dbReference type="InterPro" id="IPR058240">
    <property type="entry name" value="rSAM_sf"/>
</dbReference>
<organism evidence="1 2">
    <name type="scientific">Schaedlerella arabinosiphila</name>
    <dbReference type="NCBI Taxonomy" id="2044587"/>
    <lineage>
        <taxon>Bacteria</taxon>
        <taxon>Bacillati</taxon>
        <taxon>Bacillota</taxon>
        <taxon>Clostridia</taxon>
        <taxon>Lachnospirales</taxon>
        <taxon>Lachnospiraceae</taxon>
        <taxon>Schaedlerella</taxon>
    </lineage>
</organism>
<dbReference type="PANTHER" id="PTHR11228">
    <property type="entry name" value="RADICAL SAM DOMAIN PROTEIN"/>
    <property type="match status" value="1"/>
</dbReference>
<dbReference type="PANTHER" id="PTHR11228:SF7">
    <property type="entry name" value="PQQA PEPTIDE CYCLASE"/>
    <property type="match status" value="1"/>
</dbReference>
<proteinExistence type="predicted"/>
<name>A0A3R8LJ49_9FIRM</name>
<dbReference type="Proteomes" id="UP000274920">
    <property type="component" value="Unassembled WGS sequence"/>
</dbReference>
<accession>A0A3R8LJ49</accession>
<sequence length="391" mass="43703">MRTLKIRKEKNFISLFDEKTGHYLRTGIIENGRETGADPFAASFPELLDVGIMGHCIHGQAGLCIKAGIECYQGGSYKKNSNMALADFESIAKQCQGKTYQFALGGCGDPDQHEHFREILEICRMTGIVPNFTSSGYGITEELAALCSQYCGAVAISWYRSEYTLRAIKRLADAGVKTNIHYVLNKYTVDEAVDGLIFHRFPDEINALVFLLHKPVGLGKEENMITGENIKFRELISLAGSGNPGYKIGFDSCTVPALIHNSRNIDLNSLDTCEGARWSAYISPYLKMMPCSFDNEDMRWAVDLRSHTIKEAWMSSEFEDFRSRLKMSCPECTERDLCMGGCPIRPEIVLCDKKYQYTANKGDTFEPIADVAEKGIEKVKTILNGKEPVLV</sequence>
<dbReference type="InterPro" id="IPR050377">
    <property type="entry name" value="Radical_SAM_PqqE_MftC-like"/>
</dbReference>
<reference evidence="1" key="1">
    <citation type="submission" date="2018-10" db="EMBL/GenBank/DDBJ databases">
        <title>Schaedlerella arabinophila gen. nov. sp. nov., isolated from the mouse intestinal tract and comparative analysis with the genome of the closely related altered Schaedler flora strain ASF502.</title>
        <authorList>
            <person name="Miyake S."/>
            <person name="Soh M."/>
            <person name="Seedorf H."/>
        </authorList>
    </citation>
    <scope>NUCLEOTIDE SEQUENCE [LARGE SCALE GENOMIC DNA]</scope>
    <source>
        <strain evidence="1">DSM 106076</strain>
    </source>
</reference>
<dbReference type="EMBL" id="RHJS01000002">
    <property type="protein sequence ID" value="RRK34446.1"/>
    <property type="molecule type" value="Genomic_DNA"/>
</dbReference>
<evidence type="ECO:0000313" key="1">
    <source>
        <dbReference type="EMBL" id="RRK34446.1"/>
    </source>
</evidence>
<protein>
    <submittedName>
        <fullName evidence="1">Radical SAM protein</fullName>
    </submittedName>
</protein>